<dbReference type="InterPro" id="IPR013578">
    <property type="entry name" value="Peptidase_M16C_assoc"/>
</dbReference>
<accession>A0A4U9R2F7</accession>
<dbReference type="EMBL" id="LR590481">
    <property type="protein sequence ID" value="VTQ84123.1"/>
    <property type="molecule type" value="Genomic_DNA"/>
</dbReference>
<gene>
    <name evidence="2" type="ORF">NCTC503_00481</name>
</gene>
<sequence length="1013" mass="117700">MRQRKFKSVSMLLILVFSIMVNTFSLNLHEVKAYTIDQKSGSNLKVGNTYHGFKLVEEKNLKDIKGVARVFQHEKSGAKLFNLDNKDPNKYFSIGFRTPAFNDKGAAHILEHCVLVGGSKKYPVKQLLKEVMESSVSKDLNGLTTPDTTLYPFSSTNEKEFNNIMDIYLDMVFNPSFYDNNNIFKEEGWYYDLDKESDKLKYNGVVYNEMKGALSSPTEYIYRSICKSLYPKTIYSHNSGGDPKKITELSFEELKDFHKRYYHPSNSYTFLYGDIDILEKLEFLDKSYFNKYNKTEVKSAIEEEKPFCERRNDIFNYPISKEEKVGGKSFLTYNFAINDKAKDVDLGISILNDMLLNNPNSPLIKNLKKYGFNNISGAYVTQQKQPFFTIIASNTEENRMTEFKNIVNNTLEDIYNKGLNKDLIKTTLNQVNINSRFNSSYGSNSGANYNHMILSKWIYDESPMNVFTDEKDYMKILTAPKTRYFEELINKHLIQNKHSSTMLLKPEKGLIEREKLIENEKLNELKRSLSKEELQKLIKETKELKTWINTPSDSKDLEKIPRLKLKDVEPKVDLMSLNRKRENGVPVLYHPFNTEDTSLLNLYFNTEAVQEEQIPYIQLLTTLVGNIPTDKYKASELYNKERKYTTGIKYGTNMFVSAKDSNKIRPQFAIYALTISEDTGKTLDLIKEEIQNSKITNKNILKVALKSIEDSLEQETYLSPHMLALNRNLAQISKGECYKEKLKGITYIEFIKDLNKNFDKKYDFICKNLEEVRDTIVNRNNLTVSITTNNNGYKIFQNEFESFTKDLNKEELAKRESEFKPKGGKEAFSKNIGVLYNVQGFNFKNLNQDYNGNMLVLKNILDLDYLWPRVRVKGGAYGINTLINSKGDIGIVSYRDPNLKQTLNVYRGIPEYIKNLNLTEKELESYKISTLAPYCHTNTIEEKVYFADYMYFSDLKREDIEKELKEIKNTKLKDIKSYEKLFREGLKESNITVIGNKSEIEKEREIFNNIDDI</sequence>
<dbReference type="GO" id="GO:0046872">
    <property type="term" value="F:metal ion binding"/>
    <property type="evidence" value="ECO:0007669"/>
    <property type="project" value="InterPro"/>
</dbReference>
<proteinExistence type="predicted"/>
<protein>
    <submittedName>
        <fullName evidence="2">Zinc-dependent peptidase</fullName>
    </submittedName>
</protein>
<evidence type="ECO:0000259" key="1">
    <source>
        <dbReference type="PROSITE" id="PS50010"/>
    </source>
</evidence>
<dbReference type="Proteomes" id="UP000308489">
    <property type="component" value="Chromosome 1"/>
</dbReference>
<feature type="domain" description="DH" evidence="1">
    <location>
        <begin position="956"/>
        <end position="1013"/>
    </location>
</feature>
<dbReference type="Pfam" id="PF08367">
    <property type="entry name" value="M16C_assoc"/>
    <property type="match status" value="1"/>
</dbReference>
<dbReference type="SMART" id="SM01264">
    <property type="entry name" value="M16C_associated"/>
    <property type="match status" value="1"/>
</dbReference>
<dbReference type="PANTHER" id="PTHR43016">
    <property type="entry name" value="PRESEQUENCE PROTEASE"/>
    <property type="match status" value="1"/>
</dbReference>
<dbReference type="InterPro" id="IPR011765">
    <property type="entry name" value="Pept_M16_N"/>
</dbReference>
<dbReference type="InterPro" id="IPR055130">
    <property type="entry name" value="PreP_C"/>
</dbReference>
<dbReference type="Pfam" id="PF22516">
    <property type="entry name" value="PreP_C"/>
    <property type="match status" value="1"/>
</dbReference>
<dbReference type="InterPro" id="IPR000219">
    <property type="entry name" value="DH_dom"/>
</dbReference>
<name>A0A4U9R2F7_HATHI</name>
<dbReference type="OrthoDB" id="9762027at2"/>
<dbReference type="InterPro" id="IPR011249">
    <property type="entry name" value="Metalloenz_LuxS/M16"/>
</dbReference>
<dbReference type="RefSeq" id="WP_138209279.1">
    <property type="nucleotide sequence ID" value="NZ_CBCRUQ010000009.1"/>
</dbReference>
<dbReference type="GO" id="GO:0016485">
    <property type="term" value="P:protein processing"/>
    <property type="evidence" value="ECO:0007669"/>
    <property type="project" value="TreeGrafter"/>
</dbReference>
<keyword evidence="3" id="KW-1185">Reference proteome</keyword>
<dbReference type="PANTHER" id="PTHR43016:SF13">
    <property type="entry name" value="PRESEQUENCE PROTEASE, MITOCHONDRIAL"/>
    <property type="match status" value="1"/>
</dbReference>
<dbReference type="PROSITE" id="PS50010">
    <property type="entry name" value="DH_2"/>
    <property type="match status" value="1"/>
</dbReference>
<evidence type="ECO:0000313" key="2">
    <source>
        <dbReference type="EMBL" id="VTQ84123.1"/>
    </source>
</evidence>
<dbReference type="Pfam" id="PF05193">
    <property type="entry name" value="Peptidase_M16_C"/>
    <property type="match status" value="1"/>
</dbReference>
<evidence type="ECO:0000313" key="3">
    <source>
        <dbReference type="Proteomes" id="UP000308489"/>
    </source>
</evidence>
<dbReference type="GO" id="GO:0005085">
    <property type="term" value="F:guanyl-nucleotide exchange factor activity"/>
    <property type="evidence" value="ECO:0007669"/>
    <property type="project" value="InterPro"/>
</dbReference>
<dbReference type="InterPro" id="IPR007863">
    <property type="entry name" value="Peptidase_M16_C"/>
</dbReference>
<dbReference type="GO" id="GO:0004222">
    <property type="term" value="F:metalloendopeptidase activity"/>
    <property type="evidence" value="ECO:0007669"/>
    <property type="project" value="TreeGrafter"/>
</dbReference>
<dbReference type="Pfam" id="PF00675">
    <property type="entry name" value="Peptidase_M16"/>
    <property type="match status" value="1"/>
</dbReference>
<dbReference type="SUPFAM" id="SSF63411">
    <property type="entry name" value="LuxS/MPP-like metallohydrolase"/>
    <property type="match status" value="4"/>
</dbReference>
<organism evidence="2 3">
    <name type="scientific">Hathewaya histolytica</name>
    <name type="common">Clostridium histolyticum</name>
    <dbReference type="NCBI Taxonomy" id="1498"/>
    <lineage>
        <taxon>Bacteria</taxon>
        <taxon>Bacillati</taxon>
        <taxon>Bacillota</taxon>
        <taxon>Clostridia</taxon>
        <taxon>Eubacteriales</taxon>
        <taxon>Clostridiaceae</taxon>
        <taxon>Hathewaya</taxon>
    </lineage>
</organism>
<reference evidence="2 3" key="1">
    <citation type="submission" date="2019-05" db="EMBL/GenBank/DDBJ databases">
        <authorList>
            <consortium name="Pathogen Informatics"/>
        </authorList>
    </citation>
    <scope>NUCLEOTIDE SEQUENCE [LARGE SCALE GENOMIC DNA]</scope>
    <source>
        <strain evidence="2 3">NCTC503</strain>
    </source>
</reference>
<dbReference type="AlphaFoldDB" id="A0A4U9R2F7"/>
<dbReference type="Gene3D" id="3.30.830.10">
    <property type="entry name" value="Metalloenzyme, LuxS/M16 peptidase-like"/>
    <property type="match status" value="4"/>
</dbReference>
<dbReference type="KEGG" id="hhw:NCTC503_00481"/>